<evidence type="ECO:0000313" key="7">
    <source>
        <dbReference type="EMBL" id="RIJ28287.1"/>
    </source>
</evidence>
<evidence type="ECO:0000256" key="3">
    <source>
        <dbReference type="ARBA" id="ARBA00022692"/>
    </source>
</evidence>
<gene>
    <name evidence="7" type="ORF">D1223_12885</name>
</gene>
<organism evidence="7 8">
    <name type="scientific">Henriciella mobilis</name>
    <dbReference type="NCBI Taxonomy" id="2305467"/>
    <lineage>
        <taxon>Bacteria</taxon>
        <taxon>Pseudomonadati</taxon>
        <taxon>Pseudomonadota</taxon>
        <taxon>Alphaproteobacteria</taxon>
        <taxon>Hyphomonadales</taxon>
        <taxon>Hyphomonadaceae</taxon>
        <taxon>Henriciella</taxon>
    </lineage>
</organism>
<dbReference type="SUPFAM" id="SSF54523">
    <property type="entry name" value="Pili subunits"/>
    <property type="match status" value="1"/>
</dbReference>
<feature type="transmembrane region" description="Helical" evidence="6">
    <location>
        <begin position="12"/>
        <end position="36"/>
    </location>
</feature>
<sequence>MRRRARLSRQAGMTLVEVMLVVFIVGLVAGVAVMTLPDRPAPHERALRDLGQAVREVQDMAVLTGDALAISAVDGKVSLVRWDGFDWQPAGRDLASLPQGVSVRLVRPGETGRDNERGERLLVFDPLGVSEPADIIVSAGAFERTLHITPDGEVRDGQSG</sequence>
<dbReference type="RefSeq" id="WP_119376822.1">
    <property type="nucleotide sequence ID" value="NZ_QWFX01000013.1"/>
</dbReference>
<dbReference type="GO" id="GO:0015627">
    <property type="term" value="C:type II protein secretion system complex"/>
    <property type="evidence" value="ECO:0007669"/>
    <property type="project" value="InterPro"/>
</dbReference>
<dbReference type="PROSITE" id="PS00409">
    <property type="entry name" value="PROKAR_NTER_METHYL"/>
    <property type="match status" value="1"/>
</dbReference>
<dbReference type="InterPro" id="IPR012902">
    <property type="entry name" value="N_methyl_site"/>
</dbReference>
<dbReference type="Pfam" id="PF07963">
    <property type="entry name" value="N_methyl"/>
    <property type="match status" value="1"/>
</dbReference>
<reference evidence="7 8" key="1">
    <citation type="submission" date="2018-08" db="EMBL/GenBank/DDBJ databases">
        <title>Henriciella mobilis sp. nov., isolated from seawater.</title>
        <authorList>
            <person name="Cheng H."/>
            <person name="Wu Y.-H."/>
            <person name="Xu X.-W."/>
            <person name="Guo L.-L."/>
        </authorList>
    </citation>
    <scope>NUCLEOTIDE SEQUENCE [LARGE SCALE GENOMIC DNA]</scope>
    <source>
        <strain evidence="7 8">JN25</strain>
    </source>
</reference>
<accession>A0A399RE16</accession>
<protein>
    <submittedName>
        <fullName evidence="7">Prepilin-type N-terminal cleavage/methylation domain-containing protein</fullName>
    </submittedName>
</protein>
<keyword evidence="2" id="KW-0488">Methylation</keyword>
<evidence type="ECO:0000256" key="1">
    <source>
        <dbReference type="ARBA" id="ARBA00004167"/>
    </source>
</evidence>
<dbReference type="InterPro" id="IPR002416">
    <property type="entry name" value="T2SS_protein-GspH"/>
</dbReference>
<dbReference type="PRINTS" id="PR00885">
    <property type="entry name" value="BCTERIALGSPH"/>
</dbReference>
<keyword evidence="5 6" id="KW-0472">Membrane</keyword>
<dbReference type="InterPro" id="IPR045584">
    <property type="entry name" value="Pilin-like"/>
</dbReference>
<keyword evidence="3 6" id="KW-0812">Transmembrane</keyword>
<name>A0A399RE16_9PROT</name>
<comment type="subcellular location">
    <subcellularLocation>
        <location evidence="1">Membrane</location>
        <topology evidence="1">Single-pass membrane protein</topology>
    </subcellularLocation>
</comment>
<evidence type="ECO:0000256" key="2">
    <source>
        <dbReference type="ARBA" id="ARBA00022481"/>
    </source>
</evidence>
<evidence type="ECO:0000313" key="8">
    <source>
        <dbReference type="Proteomes" id="UP000266385"/>
    </source>
</evidence>
<dbReference type="Proteomes" id="UP000266385">
    <property type="component" value="Unassembled WGS sequence"/>
</dbReference>
<dbReference type="GO" id="GO:0015628">
    <property type="term" value="P:protein secretion by the type II secretion system"/>
    <property type="evidence" value="ECO:0007669"/>
    <property type="project" value="InterPro"/>
</dbReference>
<dbReference type="GO" id="GO:0016020">
    <property type="term" value="C:membrane"/>
    <property type="evidence" value="ECO:0007669"/>
    <property type="project" value="UniProtKB-SubCell"/>
</dbReference>
<proteinExistence type="predicted"/>
<keyword evidence="4 6" id="KW-1133">Transmembrane helix</keyword>
<dbReference type="AlphaFoldDB" id="A0A399RE16"/>
<evidence type="ECO:0000256" key="6">
    <source>
        <dbReference type="SAM" id="Phobius"/>
    </source>
</evidence>
<dbReference type="OrthoDB" id="7618723at2"/>
<dbReference type="NCBIfam" id="TIGR02532">
    <property type="entry name" value="IV_pilin_GFxxxE"/>
    <property type="match status" value="1"/>
</dbReference>
<comment type="caution">
    <text evidence="7">The sequence shown here is derived from an EMBL/GenBank/DDBJ whole genome shotgun (WGS) entry which is preliminary data.</text>
</comment>
<evidence type="ECO:0000256" key="5">
    <source>
        <dbReference type="ARBA" id="ARBA00023136"/>
    </source>
</evidence>
<keyword evidence="8" id="KW-1185">Reference proteome</keyword>
<dbReference type="EMBL" id="QWFX01000013">
    <property type="protein sequence ID" value="RIJ28287.1"/>
    <property type="molecule type" value="Genomic_DNA"/>
</dbReference>
<evidence type="ECO:0000256" key="4">
    <source>
        <dbReference type="ARBA" id="ARBA00022989"/>
    </source>
</evidence>